<reference evidence="16 17" key="1">
    <citation type="submission" date="2020-02" db="EMBL/GenBank/DDBJ databases">
        <title>Esox lucius (northern pike) genome, fEsoLuc1, primary haplotype.</title>
        <authorList>
            <person name="Myers G."/>
            <person name="Karagic N."/>
            <person name="Meyer A."/>
            <person name="Pippel M."/>
            <person name="Reichard M."/>
            <person name="Winkler S."/>
            <person name="Tracey A."/>
            <person name="Sims Y."/>
            <person name="Howe K."/>
            <person name="Rhie A."/>
            <person name="Formenti G."/>
            <person name="Durbin R."/>
            <person name="Fedrigo O."/>
            <person name="Jarvis E.D."/>
        </authorList>
    </citation>
    <scope>NUCLEOTIDE SEQUENCE [LARGE SCALE GENOMIC DNA]</scope>
</reference>
<dbReference type="InterPro" id="IPR015615">
    <property type="entry name" value="TGF-beta-rel"/>
</dbReference>
<evidence type="ECO:0000256" key="8">
    <source>
        <dbReference type="ARBA" id="ARBA00022729"/>
    </source>
</evidence>
<dbReference type="SUPFAM" id="SSF57501">
    <property type="entry name" value="Cystine-knot cytokines"/>
    <property type="match status" value="1"/>
</dbReference>
<comment type="function">
    <text evidence="1">Inhibins and activins inhibit and activate, respectively, the secretion of follitropin by the pituitary gland. Inhibins/activins are involved in regulating a number of diverse functions such as hypothalamic and pituitary hormone secretion, gonadal hormone secretion, germ cell development and maturation, erythroid differentiation, insulin secretion, nerve cell survival, embryonic axial development or bone growth, depending on their subunit composition. Inhibins appear to oppose the functions of activins.</text>
</comment>
<dbReference type="GO" id="GO:0005179">
    <property type="term" value="F:hormone activity"/>
    <property type="evidence" value="ECO:0007669"/>
    <property type="project" value="UniProtKB-KW"/>
</dbReference>
<keyword evidence="10" id="KW-1015">Disulfide bond</keyword>
<keyword evidence="6" id="KW-0165">Cleavage on pair of basic residues</keyword>
<dbReference type="Ensembl" id="ENSELUT00000098711.1">
    <property type="protein sequence ID" value="ENSELUP00000080364.1"/>
    <property type="gene ID" value="ENSELUG00000038120.1"/>
</dbReference>
<keyword evidence="11" id="KW-0325">Glycoprotein</keyword>
<proteinExistence type="inferred from homology"/>
<evidence type="ECO:0000256" key="6">
    <source>
        <dbReference type="ARBA" id="ARBA00022685"/>
    </source>
</evidence>
<dbReference type="GO" id="GO:0005125">
    <property type="term" value="F:cytokine activity"/>
    <property type="evidence" value="ECO:0007669"/>
    <property type="project" value="TreeGrafter"/>
</dbReference>
<feature type="signal peptide" evidence="14">
    <location>
        <begin position="1"/>
        <end position="25"/>
    </location>
</feature>
<evidence type="ECO:0000256" key="14">
    <source>
        <dbReference type="SAM" id="SignalP"/>
    </source>
</evidence>
<name>A0AAY5JVK2_ESOLU</name>
<evidence type="ECO:0000313" key="17">
    <source>
        <dbReference type="Proteomes" id="UP000265140"/>
    </source>
</evidence>
<evidence type="ECO:0000256" key="9">
    <source>
        <dbReference type="ARBA" id="ARBA00023030"/>
    </source>
</evidence>
<dbReference type="GO" id="GO:0005615">
    <property type="term" value="C:extracellular space"/>
    <property type="evidence" value="ECO:0007669"/>
    <property type="project" value="TreeGrafter"/>
</dbReference>
<dbReference type="RefSeq" id="XP_010891436.2">
    <property type="nucleotide sequence ID" value="XM_010893134.3"/>
</dbReference>
<evidence type="ECO:0000256" key="1">
    <source>
        <dbReference type="ARBA" id="ARBA00002588"/>
    </source>
</evidence>
<evidence type="ECO:0000256" key="11">
    <source>
        <dbReference type="ARBA" id="ARBA00023180"/>
    </source>
</evidence>
<dbReference type="AlphaFoldDB" id="A0AAY5JVK2"/>
<protein>
    <recommendedName>
        <fullName evidence="4 12">Inhibin alpha chain</fullName>
    </recommendedName>
</protein>
<evidence type="ECO:0000256" key="10">
    <source>
        <dbReference type="ARBA" id="ARBA00023157"/>
    </source>
</evidence>
<dbReference type="GeneID" id="105023721"/>
<reference evidence="16" key="2">
    <citation type="submission" date="2025-08" db="UniProtKB">
        <authorList>
            <consortium name="Ensembl"/>
        </authorList>
    </citation>
    <scope>IDENTIFICATION</scope>
</reference>
<feature type="domain" description="TGF-beta family profile" evidence="15">
    <location>
        <begin position="235"/>
        <end position="354"/>
    </location>
</feature>
<dbReference type="InterPro" id="IPR001839">
    <property type="entry name" value="TGF-b_C"/>
</dbReference>
<dbReference type="Gene3D" id="2.60.120.970">
    <property type="match status" value="1"/>
</dbReference>
<dbReference type="PROSITE" id="PS00250">
    <property type="entry name" value="TGF_BETA_1"/>
    <property type="match status" value="1"/>
</dbReference>
<evidence type="ECO:0000313" key="16">
    <source>
        <dbReference type="Ensembl" id="ENSELUP00000080364.1"/>
    </source>
</evidence>
<evidence type="ECO:0000256" key="2">
    <source>
        <dbReference type="ARBA" id="ARBA00004613"/>
    </source>
</evidence>
<feature type="chain" id="PRO_5044323576" description="Inhibin alpha chain" evidence="14">
    <location>
        <begin position="26"/>
        <end position="354"/>
    </location>
</feature>
<evidence type="ECO:0000256" key="4">
    <source>
        <dbReference type="ARBA" id="ARBA00019280"/>
    </source>
</evidence>
<evidence type="ECO:0000256" key="7">
    <source>
        <dbReference type="ARBA" id="ARBA00022702"/>
    </source>
</evidence>
<dbReference type="PANTHER" id="PTHR11848:SF117">
    <property type="entry name" value="INHIBIN ALPHA CHAIN"/>
    <property type="match status" value="1"/>
</dbReference>
<evidence type="ECO:0000256" key="12">
    <source>
        <dbReference type="PIRNR" id="PIRNR037328"/>
    </source>
</evidence>
<reference evidence="16" key="3">
    <citation type="submission" date="2025-09" db="UniProtKB">
        <authorList>
            <consortium name="Ensembl"/>
        </authorList>
    </citation>
    <scope>IDENTIFICATION</scope>
</reference>
<dbReference type="GeneTree" id="ENSGT00390000005935"/>
<evidence type="ECO:0000256" key="5">
    <source>
        <dbReference type="ARBA" id="ARBA00022525"/>
    </source>
</evidence>
<evidence type="ECO:0000259" key="15">
    <source>
        <dbReference type="PROSITE" id="PS51362"/>
    </source>
</evidence>
<dbReference type="PROSITE" id="PS51362">
    <property type="entry name" value="TGF_BETA_2"/>
    <property type="match status" value="1"/>
</dbReference>
<sequence length="354" mass="39826">MWSAPSTILFFCLLVLVNLRSLTQACQGDEVPRNVVLDWFKQHLLDGLGLEKPPEPSLQAHEGGKVRVEVGKGHRRATRVGRAAWAQDHMRHLQENQEQVILFPSSDSTCGTEVSLPEEKDTRHFTYYFQPSADKQQSAVTLAHFWFYAGEGGSTTVAPLFILTSDQKLLNVAEIPTKTTPDGWTTYHLERPLHAILAQGPFVFQVRCPSCKCHANEADKTPFLHLHTRPRSPDRSPRQAAATIPWSPSAINLLMRPSLEKPDKSDCNREEINISFEELGWDNWIVHPKVFTFYYCHGTCLSLDRTTAVLGIKQCCAPVPGTMKSLRFTTTSDGGYSFKYETLPNIIPEECTCI</sequence>
<keyword evidence="17" id="KW-1185">Reference proteome</keyword>
<dbReference type="PIRSF" id="PIRSF037328">
    <property type="entry name" value="Inhibin_alpha_subunit"/>
    <property type="match status" value="1"/>
</dbReference>
<accession>A0AAY5JVK2</accession>
<keyword evidence="9 12" id="KW-0339">Growth factor</keyword>
<comment type="subcellular location">
    <subcellularLocation>
        <location evidence="2">Secreted</location>
    </subcellularLocation>
</comment>
<dbReference type="FunFam" id="2.10.90.10:FF:000061">
    <property type="entry name" value="Inhibin alpha chain"/>
    <property type="match status" value="1"/>
</dbReference>
<dbReference type="SMART" id="SM00204">
    <property type="entry name" value="TGFB"/>
    <property type="match status" value="1"/>
</dbReference>
<evidence type="ECO:0000256" key="3">
    <source>
        <dbReference type="ARBA" id="ARBA00006656"/>
    </source>
</evidence>
<keyword evidence="8 14" id="KW-0732">Signal</keyword>
<dbReference type="Proteomes" id="UP000265140">
    <property type="component" value="Chromosome 22"/>
</dbReference>
<keyword evidence="7 12" id="KW-0372">Hormone</keyword>
<gene>
    <name evidence="16" type="primary">INHA</name>
</gene>
<organism evidence="16 17">
    <name type="scientific">Esox lucius</name>
    <name type="common">Northern pike</name>
    <dbReference type="NCBI Taxonomy" id="8010"/>
    <lineage>
        <taxon>Eukaryota</taxon>
        <taxon>Metazoa</taxon>
        <taxon>Chordata</taxon>
        <taxon>Craniata</taxon>
        <taxon>Vertebrata</taxon>
        <taxon>Euteleostomi</taxon>
        <taxon>Actinopterygii</taxon>
        <taxon>Neopterygii</taxon>
        <taxon>Teleostei</taxon>
        <taxon>Protacanthopterygii</taxon>
        <taxon>Esociformes</taxon>
        <taxon>Esocidae</taxon>
        <taxon>Esox</taxon>
    </lineage>
</organism>
<comment type="similarity">
    <text evidence="3 13">Belongs to the TGF-beta family.</text>
</comment>
<dbReference type="InterPro" id="IPR017948">
    <property type="entry name" value="TGFb_CS"/>
</dbReference>
<dbReference type="InterPro" id="IPR017175">
    <property type="entry name" value="Inhibin_asu"/>
</dbReference>
<keyword evidence="5 12" id="KW-0964">Secreted</keyword>
<dbReference type="PANTHER" id="PTHR11848">
    <property type="entry name" value="TGF-BETA FAMILY"/>
    <property type="match status" value="1"/>
</dbReference>
<dbReference type="PRINTS" id="PR00669">
    <property type="entry name" value="INHIBINA"/>
</dbReference>
<evidence type="ECO:0000256" key="13">
    <source>
        <dbReference type="RuleBase" id="RU000354"/>
    </source>
</evidence>
<dbReference type="InterPro" id="IPR029034">
    <property type="entry name" value="Cystine-knot_cytokine"/>
</dbReference>
<dbReference type="CDD" id="cd13754">
    <property type="entry name" value="TGF_beta_INHA"/>
    <property type="match status" value="1"/>
</dbReference>
<dbReference type="Gene3D" id="2.10.90.10">
    <property type="entry name" value="Cystine-knot cytokines"/>
    <property type="match status" value="1"/>
</dbReference>
<dbReference type="Pfam" id="PF00019">
    <property type="entry name" value="TGF_beta"/>
    <property type="match status" value="1"/>
</dbReference>
<dbReference type="GO" id="GO:0008083">
    <property type="term" value="F:growth factor activity"/>
    <property type="evidence" value="ECO:0007669"/>
    <property type="project" value="UniProtKB-KW"/>
</dbReference>